<reference evidence="7 8" key="1">
    <citation type="journal article" date="2017" name="Mycologia">
        <title>Bifiguratus adelaidae, gen. et sp. nov., a new member of Mucoromycotina in endophytic and soil-dwelling habitats.</title>
        <authorList>
            <person name="Torres-Cruz T.J."/>
            <person name="Billingsley Tobias T.L."/>
            <person name="Almatruk M."/>
            <person name="Hesse C."/>
            <person name="Kuske C.R."/>
            <person name="Desiro A."/>
            <person name="Benucci G.M."/>
            <person name="Bonito G."/>
            <person name="Stajich J.E."/>
            <person name="Dunlap C."/>
            <person name="Arnold A.E."/>
            <person name="Porras-Alfaro A."/>
        </authorList>
    </citation>
    <scope>NUCLEOTIDE SEQUENCE [LARGE SCALE GENOMIC DNA]</scope>
    <source>
        <strain evidence="7 8">AZ0501</strain>
    </source>
</reference>
<feature type="domain" description="HTH myb-type" evidence="6">
    <location>
        <begin position="362"/>
        <end position="405"/>
    </location>
</feature>
<dbReference type="InterPro" id="IPR001005">
    <property type="entry name" value="SANT/Myb"/>
</dbReference>
<keyword evidence="3" id="KW-0804">Transcription</keyword>
<dbReference type="PANTHER" id="PTHR46621">
    <property type="entry name" value="SNRNA-ACTIVATING PROTEIN COMPLEX SUBUNIT 4"/>
    <property type="match status" value="1"/>
</dbReference>
<dbReference type="CDD" id="cd00167">
    <property type="entry name" value="SANT"/>
    <property type="match status" value="7"/>
</dbReference>
<feature type="domain" description="HTH myb-type" evidence="6">
    <location>
        <begin position="54"/>
        <end position="105"/>
    </location>
</feature>
<evidence type="ECO:0000256" key="3">
    <source>
        <dbReference type="ARBA" id="ARBA00023163"/>
    </source>
</evidence>
<sequence length="525" mass="61025">MRRPWTDQEDRLLAEKMRDKDKLTWQSIAQWFPHRTVNAVRLRWTEHLNPEIEKGQFSEAERQALLHGVQDIGVGRWSEIQESFLPNRTPRQIASAYQLTLEPRLQKRKPWTEEEDALIMRGVELYGHAWTTISWRLLPHRNRIAIHKRYVRKLASPNQGPWTNTEDDVLLRRTILYGADWAKVAEGLTGRSQQECSERYRLKVEPALYGSTVWHVEEDKQLLDAVTERGSRWSAIARDFPDKSAVGCRKRFWDLCGLRIKMRQWNTLGDPNAKIDTKDIKQIAAEMLQKSQTPRSSTSLRSPWTPAEDDMLLTGVAEQQTWETIAAHIPHRTKQQCKRRYMTLLQSGNPDYDHGTRFSTNEEAALMEGVHMFGHDWQAISKTYLPHRTPTHCMKVWHRRLNPAKATRLGAWTAHEDTMLTRAIDKASRQGQIHWPDVASFVVGRTPRQCRLRYETRPKEGQRTGRWTGPEEIALAQAVYKVKDKQSAVIDWRQVAANIGNTRTPWSCMTKYGREKKAGSLLFAE</sequence>
<dbReference type="GO" id="GO:0001006">
    <property type="term" value="F:RNA polymerase III type 3 promoter sequence-specific DNA binding"/>
    <property type="evidence" value="ECO:0007669"/>
    <property type="project" value="TreeGrafter"/>
</dbReference>
<feature type="domain" description="Myb-like" evidence="5">
    <location>
        <begin position="1"/>
        <end position="48"/>
    </location>
</feature>
<accession>A0A261Y899</accession>
<evidence type="ECO:0000313" key="7">
    <source>
        <dbReference type="EMBL" id="OZJ06694.1"/>
    </source>
</evidence>
<keyword evidence="8" id="KW-1185">Reference proteome</keyword>
<evidence type="ECO:0000259" key="5">
    <source>
        <dbReference type="PROSITE" id="PS50090"/>
    </source>
</evidence>
<feature type="domain" description="Myb-like" evidence="5">
    <location>
        <begin position="459"/>
        <end position="512"/>
    </location>
</feature>
<evidence type="ECO:0000313" key="8">
    <source>
        <dbReference type="Proteomes" id="UP000242875"/>
    </source>
</evidence>
<feature type="domain" description="Myb-like" evidence="5">
    <location>
        <begin position="49"/>
        <end position="101"/>
    </location>
</feature>
<evidence type="ECO:0000259" key="6">
    <source>
        <dbReference type="PROSITE" id="PS51294"/>
    </source>
</evidence>
<dbReference type="AlphaFoldDB" id="A0A261Y899"/>
<feature type="domain" description="Myb-like" evidence="5">
    <location>
        <begin position="214"/>
        <end position="256"/>
    </location>
</feature>
<feature type="domain" description="HTH myb-type" evidence="6">
    <location>
        <begin position="214"/>
        <end position="260"/>
    </location>
</feature>
<evidence type="ECO:0000256" key="1">
    <source>
        <dbReference type="ARBA" id="ARBA00023015"/>
    </source>
</evidence>
<keyword evidence="2" id="KW-0238">DNA-binding</keyword>
<gene>
    <name evidence="7" type="ORF">BZG36_00322</name>
</gene>
<dbReference type="OrthoDB" id="2143914at2759"/>
<feature type="domain" description="Myb-like" evidence="5">
    <location>
        <begin position="357"/>
        <end position="401"/>
    </location>
</feature>
<dbReference type="PANTHER" id="PTHR46621:SF1">
    <property type="entry name" value="SNRNA-ACTIVATING PROTEIN COMPLEX SUBUNIT 4"/>
    <property type="match status" value="1"/>
</dbReference>
<evidence type="ECO:0000256" key="2">
    <source>
        <dbReference type="ARBA" id="ARBA00023125"/>
    </source>
</evidence>
<dbReference type="GO" id="GO:0000978">
    <property type="term" value="F:RNA polymerase II cis-regulatory region sequence-specific DNA binding"/>
    <property type="evidence" value="ECO:0007669"/>
    <property type="project" value="TreeGrafter"/>
</dbReference>
<keyword evidence="1" id="KW-0805">Transcription regulation</keyword>
<feature type="domain" description="HTH myb-type" evidence="6">
    <location>
        <begin position="301"/>
        <end position="349"/>
    </location>
</feature>
<protein>
    <recommendedName>
        <fullName evidence="9">Homeodomain-like protein</fullName>
    </recommendedName>
</protein>
<dbReference type="Proteomes" id="UP000242875">
    <property type="component" value="Unassembled WGS sequence"/>
</dbReference>
<dbReference type="Pfam" id="PF00249">
    <property type="entry name" value="Myb_DNA-binding"/>
    <property type="match status" value="4"/>
</dbReference>
<dbReference type="Pfam" id="PF13921">
    <property type="entry name" value="Myb_DNA-bind_6"/>
    <property type="match status" value="2"/>
</dbReference>
<feature type="domain" description="HTH myb-type" evidence="6">
    <location>
        <begin position="160"/>
        <end position="208"/>
    </location>
</feature>
<proteinExistence type="predicted"/>
<dbReference type="GO" id="GO:0019185">
    <property type="term" value="C:snRNA-activating protein complex"/>
    <property type="evidence" value="ECO:0007669"/>
    <property type="project" value="TreeGrafter"/>
</dbReference>
<comment type="caution">
    <text evidence="7">The sequence shown here is derived from an EMBL/GenBank/DDBJ whole genome shotgun (WGS) entry which is preliminary data.</text>
</comment>
<dbReference type="InterPro" id="IPR051575">
    <property type="entry name" value="Myb-like_DNA-bd"/>
</dbReference>
<dbReference type="Gene3D" id="1.10.10.60">
    <property type="entry name" value="Homeodomain-like"/>
    <property type="match status" value="9"/>
</dbReference>
<evidence type="ECO:0000256" key="4">
    <source>
        <dbReference type="ARBA" id="ARBA00023242"/>
    </source>
</evidence>
<dbReference type="GO" id="GO:0042795">
    <property type="term" value="P:snRNA transcription by RNA polymerase II"/>
    <property type="evidence" value="ECO:0007669"/>
    <property type="project" value="TreeGrafter"/>
</dbReference>
<feature type="domain" description="Myb-like" evidence="5">
    <location>
        <begin position="404"/>
        <end position="458"/>
    </location>
</feature>
<dbReference type="InterPro" id="IPR017930">
    <property type="entry name" value="Myb_dom"/>
</dbReference>
<feature type="domain" description="Myb-like" evidence="5">
    <location>
        <begin position="296"/>
        <end position="345"/>
    </location>
</feature>
<feature type="domain" description="Myb-like" evidence="5">
    <location>
        <begin position="107"/>
        <end position="154"/>
    </location>
</feature>
<organism evidence="7 8">
    <name type="scientific">Bifiguratus adelaidae</name>
    <dbReference type="NCBI Taxonomy" id="1938954"/>
    <lineage>
        <taxon>Eukaryota</taxon>
        <taxon>Fungi</taxon>
        <taxon>Fungi incertae sedis</taxon>
        <taxon>Mucoromycota</taxon>
        <taxon>Mucoromycotina</taxon>
        <taxon>Endogonomycetes</taxon>
        <taxon>Endogonales</taxon>
        <taxon>Endogonales incertae sedis</taxon>
        <taxon>Bifiguratus</taxon>
    </lineage>
</organism>
<name>A0A261Y899_9FUNG</name>
<evidence type="ECO:0008006" key="9">
    <source>
        <dbReference type="Google" id="ProtNLM"/>
    </source>
</evidence>
<dbReference type="PROSITE" id="PS51294">
    <property type="entry name" value="HTH_MYB"/>
    <property type="match status" value="7"/>
</dbReference>
<dbReference type="PROSITE" id="PS50090">
    <property type="entry name" value="MYB_LIKE"/>
    <property type="match status" value="9"/>
</dbReference>
<feature type="domain" description="Myb-like" evidence="5">
    <location>
        <begin position="158"/>
        <end position="204"/>
    </location>
</feature>
<dbReference type="SUPFAM" id="SSF46689">
    <property type="entry name" value="Homeodomain-like"/>
    <property type="match status" value="7"/>
</dbReference>
<dbReference type="InterPro" id="IPR009057">
    <property type="entry name" value="Homeodomain-like_sf"/>
</dbReference>
<dbReference type="SMART" id="SM00717">
    <property type="entry name" value="SANT"/>
    <property type="match status" value="9"/>
</dbReference>
<keyword evidence="4" id="KW-0539">Nucleus</keyword>
<feature type="domain" description="HTH myb-type" evidence="6">
    <location>
        <begin position="1"/>
        <end position="52"/>
    </location>
</feature>
<dbReference type="EMBL" id="MVBO01000002">
    <property type="protein sequence ID" value="OZJ06694.1"/>
    <property type="molecule type" value="Genomic_DNA"/>
</dbReference>
<dbReference type="GO" id="GO:0042796">
    <property type="term" value="P:snRNA transcription by RNA polymerase III"/>
    <property type="evidence" value="ECO:0007669"/>
    <property type="project" value="TreeGrafter"/>
</dbReference>
<feature type="domain" description="HTH myb-type" evidence="6">
    <location>
        <begin position="107"/>
        <end position="159"/>
    </location>
</feature>